<dbReference type="GO" id="GO:0000981">
    <property type="term" value="F:DNA-binding transcription factor activity, RNA polymerase II-specific"/>
    <property type="evidence" value="ECO:0007669"/>
    <property type="project" value="TreeGrafter"/>
</dbReference>
<dbReference type="Ensembl" id="ENSOKIT00005078293.1">
    <property type="protein sequence ID" value="ENSOKIP00005073482.1"/>
    <property type="gene ID" value="ENSOKIG00005031715.1"/>
</dbReference>
<dbReference type="FunFam" id="3.30.160.60:FF:000007">
    <property type="entry name" value="Basic krueppel-like factor 3"/>
    <property type="match status" value="1"/>
</dbReference>
<evidence type="ECO:0000259" key="6">
    <source>
        <dbReference type="PROSITE" id="PS50157"/>
    </source>
</evidence>
<dbReference type="Gene3D" id="3.30.160.60">
    <property type="entry name" value="Classic Zinc Finger"/>
    <property type="match status" value="1"/>
</dbReference>
<dbReference type="PANTHER" id="PTHR23235:SF166">
    <property type="entry name" value="DENDRITIC ARBOR REDUCTION PROTEIN 1"/>
    <property type="match status" value="1"/>
</dbReference>
<evidence type="ECO:0000313" key="7">
    <source>
        <dbReference type="Ensembl" id="ENSOKIP00005073482.1"/>
    </source>
</evidence>
<dbReference type="GO" id="GO:0008270">
    <property type="term" value="F:zinc ion binding"/>
    <property type="evidence" value="ECO:0007669"/>
    <property type="project" value="UniProtKB-KW"/>
</dbReference>
<dbReference type="AlphaFoldDB" id="A0A8C7IGW9"/>
<dbReference type="InterPro" id="IPR013087">
    <property type="entry name" value="Znf_C2H2_type"/>
</dbReference>
<protein>
    <submittedName>
        <fullName evidence="7">KLF transcription factor 6</fullName>
    </submittedName>
</protein>
<dbReference type="Proteomes" id="UP000694557">
    <property type="component" value="Unassembled WGS sequence"/>
</dbReference>
<evidence type="ECO:0000256" key="1">
    <source>
        <dbReference type="ARBA" id="ARBA00022723"/>
    </source>
</evidence>
<dbReference type="PROSITE" id="PS50157">
    <property type="entry name" value="ZINC_FINGER_C2H2_2"/>
    <property type="match status" value="1"/>
</dbReference>
<proteinExistence type="predicted"/>
<reference evidence="7" key="1">
    <citation type="submission" date="2025-08" db="UniProtKB">
        <authorList>
            <consortium name="Ensembl"/>
        </authorList>
    </citation>
    <scope>IDENTIFICATION</scope>
</reference>
<dbReference type="PANTHER" id="PTHR23235">
    <property type="entry name" value="KRUEPPEL-LIKE TRANSCRIPTION FACTOR"/>
    <property type="match status" value="1"/>
</dbReference>
<accession>A0A8C7IGW9</accession>
<name>A0A8C7IGW9_ONCKI</name>
<evidence type="ECO:0000313" key="8">
    <source>
        <dbReference type="Proteomes" id="UP000694557"/>
    </source>
</evidence>
<dbReference type="GeneTree" id="ENSGT00940000158085"/>
<organism evidence="7 8">
    <name type="scientific">Oncorhynchus kisutch</name>
    <name type="common">Coho salmon</name>
    <name type="synonym">Salmo kisutch</name>
    <dbReference type="NCBI Taxonomy" id="8019"/>
    <lineage>
        <taxon>Eukaryota</taxon>
        <taxon>Metazoa</taxon>
        <taxon>Chordata</taxon>
        <taxon>Craniata</taxon>
        <taxon>Vertebrata</taxon>
        <taxon>Euteleostomi</taxon>
        <taxon>Actinopterygii</taxon>
        <taxon>Neopterygii</taxon>
        <taxon>Teleostei</taxon>
        <taxon>Protacanthopterygii</taxon>
        <taxon>Salmoniformes</taxon>
        <taxon>Salmonidae</taxon>
        <taxon>Salmoninae</taxon>
        <taxon>Oncorhynchus</taxon>
    </lineage>
</organism>
<dbReference type="GO" id="GO:0000978">
    <property type="term" value="F:RNA polymerase II cis-regulatory region sequence-specific DNA binding"/>
    <property type="evidence" value="ECO:0007669"/>
    <property type="project" value="TreeGrafter"/>
</dbReference>
<keyword evidence="1" id="KW-0479">Metal-binding</keyword>
<keyword evidence="4" id="KW-0862">Zinc</keyword>
<reference evidence="7" key="2">
    <citation type="submission" date="2025-09" db="UniProtKB">
        <authorList>
            <consortium name="Ensembl"/>
        </authorList>
    </citation>
    <scope>IDENTIFICATION</scope>
</reference>
<evidence type="ECO:0000256" key="3">
    <source>
        <dbReference type="ARBA" id="ARBA00022771"/>
    </source>
</evidence>
<dbReference type="PROSITE" id="PS00028">
    <property type="entry name" value="ZINC_FINGER_C2H2_1"/>
    <property type="match status" value="1"/>
</dbReference>
<dbReference type="SMART" id="SM00355">
    <property type="entry name" value="ZnF_C2H2"/>
    <property type="match status" value="2"/>
</dbReference>
<keyword evidence="8" id="KW-1185">Reference proteome</keyword>
<evidence type="ECO:0000256" key="5">
    <source>
        <dbReference type="PROSITE-ProRule" id="PRU00042"/>
    </source>
</evidence>
<keyword evidence="3 5" id="KW-0863">Zinc-finger</keyword>
<dbReference type="InterPro" id="IPR036236">
    <property type="entry name" value="Znf_C2H2_sf"/>
</dbReference>
<dbReference type="SUPFAM" id="SSF57667">
    <property type="entry name" value="beta-beta-alpha zinc fingers"/>
    <property type="match status" value="1"/>
</dbReference>
<gene>
    <name evidence="7" type="primary">KLF6</name>
</gene>
<evidence type="ECO:0000256" key="4">
    <source>
        <dbReference type="ARBA" id="ARBA00022833"/>
    </source>
</evidence>
<keyword evidence="2" id="KW-0677">Repeat</keyword>
<sequence length="204" mass="22684">MREISLNNSTFSLFSMLLCKFFIELNQIPLVKEDNQDSPILETKSVNSDANTFTSNPLGSVVACSGPFSACVIGTPPSSPEVSSDLSISQGWGSVHTELHLPVEMGLGGIGKNSGKTRLVSGDPSPDGRRLVHRCHFNGCKVYTKSSHLKAHQHTHFYFILLGENPYKCSWKGCEWRFARSDEITRHFRKHTGAKPFKCSHCER</sequence>
<evidence type="ECO:0000256" key="2">
    <source>
        <dbReference type="ARBA" id="ARBA00022737"/>
    </source>
</evidence>
<feature type="domain" description="C2H2-type" evidence="6">
    <location>
        <begin position="167"/>
        <end position="196"/>
    </location>
</feature>